<keyword evidence="2" id="KW-0808">Transferase</keyword>
<protein>
    <submittedName>
        <fullName evidence="2">Acyl-coenzyme A:6-aminopenicillanic acid acyl-transferase</fullName>
    </submittedName>
</protein>
<dbReference type="AlphaFoldDB" id="A0A6V7RIZ5"/>
<dbReference type="PANTHER" id="PTHR34180">
    <property type="entry name" value="PEPTIDASE C45"/>
    <property type="match status" value="1"/>
</dbReference>
<organism evidence="2 3">
    <name type="scientific">Phocicoccus schoeneichii</name>
    <dbReference type="NCBI Taxonomy" id="1812261"/>
    <lineage>
        <taxon>Bacteria</taxon>
        <taxon>Bacillati</taxon>
        <taxon>Bacillota</taxon>
        <taxon>Bacilli</taxon>
        <taxon>Bacillales</taxon>
        <taxon>Salinicoccaceae</taxon>
        <taxon>Phocicoccus</taxon>
    </lineage>
</organism>
<gene>
    <name evidence="2" type="ORF">JEOSCH030_01449</name>
</gene>
<dbReference type="GO" id="GO:0016740">
    <property type="term" value="F:transferase activity"/>
    <property type="evidence" value="ECO:0007669"/>
    <property type="project" value="UniProtKB-KW"/>
</dbReference>
<reference evidence="2 3" key="1">
    <citation type="submission" date="2020-07" db="EMBL/GenBank/DDBJ databases">
        <authorList>
            <person name="Criscuolo A."/>
        </authorList>
    </citation>
    <scope>NUCLEOTIDE SEQUENCE [LARGE SCALE GENOMIC DNA]</scope>
    <source>
        <strain evidence="3">CIP 111030</strain>
    </source>
</reference>
<dbReference type="Proteomes" id="UP000521032">
    <property type="component" value="Unassembled WGS sequence"/>
</dbReference>
<evidence type="ECO:0000313" key="2">
    <source>
        <dbReference type="EMBL" id="CAD2078080.1"/>
    </source>
</evidence>
<dbReference type="InterPro" id="IPR047801">
    <property type="entry name" value="Peptidase_C45"/>
</dbReference>
<dbReference type="InterPro" id="IPR029055">
    <property type="entry name" value="Ntn_hydrolases_N"/>
</dbReference>
<sequence>MGLQDSLKLTDHETLLNLAHYRTNPRPSGCSVYVDDTHFIRNYDYHPNTYDGKINFFEPTDGGIASVGPVSRVTGRMDGINAYGLSLGYNFMNRKEPQDGFVCFIIGRFILELCKDIDDAKHLLRTLPHRGGFTYIIKDAEGNHTIAETSGRRVHFSEQNVCTNHYLNLEEENRRFLSESKKRYNIVEKIENPTKEELLNAFTSKNIGLFVDNYRSWAGTIHTVYYDSSDLSMDIRVGSGEFNHLSLQDFLDGQNDHKKIVSIIDTDLKFTNVDWD</sequence>
<accession>A0A6V7RIZ5</accession>
<dbReference type="Pfam" id="PF03417">
    <property type="entry name" value="AAT"/>
    <property type="match status" value="1"/>
</dbReference>
<dbReference type="SUPFAM" id="SSF56235">
    <property type="entry name" value="N-terminal nucleophile aminohydrolases (Ntn hydrolases)"/>
    <property type="match status" value="1"/>
</dbReference>
<dbReference type="Gene3D" id="3.60.60.10">
    <property type="entry name" value="Penicillin V Acylase, Chain A"/>
    <property type="match status" value="1"/>
</dbReference>
<evidence type="ECO:0000259" key="1">
    <source>
        <dbReference type="Pfam" id="PF03417"/>
    </source>
</evidence>
<dbReference type="InterPro" id="IPR005079">
    <property type="entry name" value="Peptidase_C45_hydrolase"/>
</dbReference>
<proteinExistence type="predicted"/>
<feature type="domain" description="Peptidase C45 hydrolase" evidence="1">
    <location>
        <begin position="37"/>
        <end position="239"/>
    </location>
</feature>
<dbReference type="EMBL" id="CAJEWE010000010">
    <property type="protein sequence ID" value="CAD2078080.1"/>
    <property type="molecule type" value="Genomic_DNA"/>
</dbReference>
<keyword evidence="3" id="KW-1185">Reference proteome</keyword>
<name>A0A6V7RIZ5_9BACL</name>
<dbReference type="PANTHER" id="PTHR34180:SF1">
    <property type="entry name" value="BETA-ALANYL-DOPAMINE_CARCININE HYDROLASE"/>
    <property type="match status" value="1"/>
</dbReference>
<evidence type="ECO:0000313" key="3">
    <source>
        <dbReference type="Proteomes" id="UP000521032"/>
    </source>
</evidence>
<dbReference type="NCBIfam" id="NF040521">
    <property type="entry name" value="C45_proenzyme"/>
    <property type="match status" value="1"/>
</dbReference>
<comment type="caution">
    <text evidence="2">The sequence shown here is derived from an EMBL/GenBank/DDBJ whole genome shotgun (WGS) entry which is preliminary data.</text>
</comment>
<dbReference type="InterPro" id="IPR047794">
    <property type="entry name" value="C45_proenzyme-like"/>
</dbReference>